<name>A0A2R4T1U6_9ACTN</name>
<gene>
    <name evidence="1" type="ORF">SLUN_13695</name>
</gene>
<dbReference type="OrthoDB" id="4247590at2"/>
<dbReference type="RefSeq" id="WP_108148759.1">
    <property type="nucleotide sequence ID" value="NZ_CP026304.1"/>
</dbReference>
<evidence type="ECO:0008006" key="3">
    <source>
        <dbReference type="Google" id="ProtNLM"/>
    </source>
</evidence>
<dbReference type="SUPFAM" id="SSF47336">
    <property type="entry name" value="ACP-like"/>
    <property type="match status" value="1"/>
</dbReference>
<dbReference type="Proteomes" id="UP000244201">
    <property type="component" value="Chromosome"/>
</dbReference>
<proteinExistence type="predicted"/>
<dbReference type="KEGG" id="slk:SLUN_13695"/>
<dbReference type="EMBL" id="CP026304">
    <property type="protein sequence ID" value="AVZ73082.1"/>
    <property type="molecule type" value="Genomic_DNA"/>
</dbReference>
<evidence type="ECO:0000313" key="2">
    <source>
        <dbReference type="Proteomes" id="UP000244201"/>
    </source>
</evidence>
<organism evidence="1 2">
    <name type="scientific">Streptomyces lunaelactis</name>
    <dbReference type="NCBI Taxonomy" id="1535768"/>
    <lineage>
        <taxon>Bacteria</taxon>
        <taxon>Bacillati</taxon>
        <taxon>Actinomycetota</taxon>
        <taxon>Actinomycetes</taxon>
        <taxon>Kitasatosporales</taxon>
        <taxon>Streptomycetaceae</taxon>
        <taxon>Streptomyces</taxon>
    </lineage>
</organism>
<dbReference type="Gene3D" id="1.10.1200.10">
    <property type="entry name" value="ACP-like"/>
    <property type="match status" value="1"/>
</dbReference>
<reference evidence="1 2" key="1">
    <citation type="submission" date="2018-01" db="EMBL/GenBank/DDBJ databases">
        <title>Complete genome sequence of Streptomyces lunaelactis MM109T, a Ferroverdin A producer isolated from cave moonmilk deposits.</title>
        <authorList>
            <person name="Naome A."/>
            <person name="Martinet L."/>
            <person name="Maciejewska M."/>
            <person name="Anderssen S."/>
            <person name="Adam D."/>
            <person name="Tenconi E."/>
            <person name="Deflandre B."/>
            <person name="Arguelles-Arias A."/>
            <person name="Calusinska M."/>
            <person name="Copieters W."/>
            <person name="Karim L."/>
            <person name="Hanikenne M."/>
            <person name="Baurain D."/>
            <person name="van Wezel G."/>
            <person name="Smargiasso N."/>
            <person name="de Pauw E."/>
            <person name="Delfosse P."/>
            <person name="Rigali S."/>
        </authorList>
    </citation>
    <scope>NUCLEOTIDE SEQUENCE [LARGE SCALE GENOMIC DNA]</scope>
    <source>
        <strain evidence="1 2">MM109</strain>
    </source>
</reference>
<dbReference type="AlphaFoldDB" id="A0A2R4T1U6"/>
<protein>
    <recommendedName>
        <fullName evidence="3">Carrier domain-containing protein</fullName>
    </recommendedName>
</protein>
<dbReference type="GeneID" id="55656318"/>
<dbReference type="InterPro" id="IPR036736">
    <property type="entry name" value="ACP-like_sf"/>
</dbReference>
<accession>A0A2R4T1U6</accession>
<sequence>MSEIETKTISDPLFIEEFTELIRRTAATICAEQPDIPEPEELRDLDSFSMVQVVLDLENSLDVKVLEELEGFDGRTFRELAELIEELADRKDASAALTAAVKERLAGDGS</sequence>
<evidence type="ECO:0000313" key="1">
    <source>
        <dbReference type="EMBL" id="AVZ73082.1"/>
    </source>
</evidence>
<keyword evidence="2" id="KW-1185">Reference proteome</keyword>